<dbReference type="InterPro" id="IPR001466">
    <property type="entry name" value="Beta-lactam-related"/>
</dbReference>
<gene>
    <name evidence="2" type="ORF">JDV76_07210</name>
</gene>
<dbReference type="PANTHER" id="PTHR46825:SF9">
    <property type="entry name" value="BETA-LACTAMASE-RELATED DOMAIN-CONTAINING PROTEIN"/>
    <property type="match status" value="1"/>
</dbReference>
<protein>
    <submittedName>
        <fullName evidence="2">Beta-lactamase family protein</fullName>
    </submittedName>
</protein>
<keyword evidence="3" id="KW-1185">Reference proteome</keyword>
<dbReference type="EMBL" id="JAEIOT010000007">
    <property type="protein sequence ID" value="MBI9000754.1"/>
    <property type="molecule type" value="Genomic_DNA"/>
</dbReference>
<organism evidence="2 3">
    <name type="scientific">Corynebacterium marambiense</name>
    <dbReference type="NCBI Taxonomy" id="2765364"/>
    <lineage>
        <taxon>Bacteria</taxon>
        <taxon>Bacillati</taxon>
        <taxon>Actinomycetota</taxon>
        <taxon>Actinomycetes</taxon>
        <taxon>Mycobacteriales</taxon>
        <taxon>Corynebacteriaceae</taxon>
        <taxon>Corynebacterium</taxon>
    </lineage>
</organism>
<evidence type="ECO:0000259" key="1">
    <source>
        <dbReference type="Pfam" id="PF00144"/>
    </source>
</evidence>
<dbReference type="PANTHER" id="PTHR46825">
    <property type="entry name" value="D-ALANYL-D-ALANINE-CARBOXYPEPTIDASE/ENDOPEPTIDASE AMPH"/>
    <property type="match status" value="1"/>
</dbReference>
<accession>A0ABS0VWT0</accession>
<dbReference type="SUPFAM" id="SSF56601">
    <property type="entry name" value="beta-lactamase/transpeptidase-like"/>
    <property type="match status" value="1"/>
</dbReference>
<proteinExistence type="predicted"/>
<name>A0ABS0VWT0_9CORY</name>
<dbReference type="RefSeq" id="WP_198736175.1">
    <property type="nucleotide sequence ID" value="NZ_JAEIOT010000007.1"/>
</dbReference>
<dbReference type="Pfam" id="PF00144">
    <property type="entry name" value="Beta-lactamase"/>
    <property type="match status" value="1"/>
</dbReference>
<feature type="domain" description="Beta-lactamase-related" evidence="1">
    <location>
        <begin position="20"/>
        <end position="303"/>
    </location>
</feature>
<sequence>MTSSVALSELERVARAHFVAAALPGAVLHVVTSDGPLLTVEHGELSVRTPVMLGSTSKSMTAALLLQHVDEGLVRLDDPAKRYLTEADLPEDITLSDLACHVSGLRTDATPGRLTRQHDRSFSYANQNYNLLGQVLSTASGVSFGRLLSARILEPLGMRHSGSAPDVIGTRGRTNVFGKNCPAMRADFGPESWIQGPSGGVIASSEDAGRFLSMILSGGTFCGRQILSQCAIDTMLNSGVTVRRSPAVSDAFGDSGVYGFGWVKKDIAGHAVHTHSGKVPQSSSVFGLVPDLGIAFVLVANLGDFLVRTPLLEDLGGEIIRVLLNLPIKELPAKQKARIRQNILNLAYAAFLTVGVFGWHSRTRPRRVEGSLLYHAVLPTALMLGIRRASGTPWPWLFRFAPDAIGVLTVGCLSMLTSGLERMATAKRKHGPTGTA</sequence>
<reference evidence="2 3" key="1">
    <citation type="submission" date="2020-12" db="EMBL/GenBank/DDBJ databases">
        <title>Genome public.</title>
        <authorList>
            <person name="Sun Q."/>
        </authorList>
    </citation>
    <scope>NUCLEOTIDE SEQUENCE [LARGE SCALE GENOMIC DNA]</scope>
    <source>
        <strain evidence="2 3">CCM 8864</strain>
    </source>
</reference>
<dbReference type="InterPro" id="IPR050491">
    <property type="entry name" value="AmpC-like"/>
</dbReference>
<evidence type="ECO:0000313" key="2">
    <source>
        <dbReference type="EMBL" id="MBI9000754.1"/>
    </source>
</evidence>
<dbReference type="Gene3D" id="3.40.710.10">
    <property type="entry name" value="DD-peptidase/beta-lactamase superfamily"/>
    <property type="match status" value="1"/>
</dbReference>
<comment type="caution">
    <text evidence="2">The sequence shown here is derived from an EMBL/GenBank/DDBJ whole genome shotgun (WGS) entry which is preliminary data.</text>
</comment>
<dbReference type="Proteomes" id="UP000625574">
    <property type="component" value="Unassembled WGS sequence"/>
</dbReference>
<dbReference type="InterPro" id="IPR012338">
    <property type="entry name" value="Beta-lactam/transpept-like"/>
</dbReference>
<evidence type="ECO:0000313" key="3">
    <source>
        <dbReference type="Proteomes" id="UP000625574"/>
    </source>
</evidence>